<dbReference type="PANTHER" id="PTHR47245">
    <property type="entry name" value="PEPTIDYLPROLYL ISOMERASE"/>
    <property type="match status" value="1"/>
</dbReference>
<dbReference type="InterPro" id="IPR050245">
    <property type="entry name" value="PrsA_foldase"/>
</dbReference>
<comment type="caution">
    <text evidence="8">The sequence shown here is derived from an EMBL/GenBank/DDBJ whole genome shotgun (WGS) entry which is preliminary data.</text>
</comment>
<organism evidence="8 9">
    <name type="scientific">Komarekiella delphini-convector SJRDD-AB1</name>
    <dbReference type="NCBI Taxonomy" id="2593771"/>
    <lineage>
        <taxon>Bacteria</taxon>
        <taxon>Bacillati</taxon>
        <taxon>Cyanobacteriota</taxon>
        <taxon>Cyanophyceae</taxon>
        <taxon>Nostocales</taxon>
        <taxon>Nostocaceae</taxon>
        <taxon>Komarekiella</taxon>
        <taxon>Komarekiella delphini-convector</taxon>
    </lineage>
</organism>
<evidence type="ECO:0000313" key="8">
    <source>
        <dbReference type="EMBL" id="MBD6615683.1"/>
    </source>
</evidence>
<dbReference type="AlphaFoldDB" id="A0AA40SUU3"/>
<dbReference type="InterPro" id="IPR046357">
    <property type="entry name" value="PPIase_dom_sf"/>
</dbReference>
<dbReference type="GO" id="GO:0003755">
    <property type="term" value="F:peptidyl-prolyl cis-trans isomerase activity"/>
    <property type="evidence" value="ECO:0007669"/>
    <property type="project" value="UniProtKB-KW"/>
</dbReference>
<gene>
    <name evidence="8" type="ORF">FNW02_07505</name>
</gene>
<evidence type="ECO:0000256" key="2">
    <source>
        <dbReference type="ARBA" id="ARBA00013194"/>
    </source>
</evidence>
<dbReference type="PANTHER" id="PTHR47245:SF1">
    <property type="entry name" value="FOLDASE PROTEIN PRSA"/>
    <property type="match status" value="1"/>
</dbReference>
<dbReference type="EC" id="5.2.1.8" evidence="2"/>
<dbReference type="SUPFAM" id="SSF54534">
    <property type="entry name" value="FKBP-like"/>
    <property type="match status" value="1"/>
</dbReference>
<dbReference type="Pfam" id="PF00639">
    <property type="entry name" value="Rotamase"/>
    <property type="match status" value="1"/>
</dbReference>
<keyword evidence="5 6" id="KW-0413">Isomerase</keyword>
<dbReference type="RefSeq" id="WP_191756932.1">
    <property type="nucleotide sequence ID" value="NZ_VJXY01000006.1"/>
</dbReference>
<comment type="catalytic activity">
    <reaction evidence="1">
        <text>[protein]-peptidylproline (omega=180) = [protein]-peptidylproline (omega=0)</text>
        <dbReference type="Rhea" id="RHEA:16237"/>
        <dbReference type="Rhea" id="RHEA-COMP:10747"/>
        <dbReference type="Rhea" id="RHEA-COMP:10748"/>
        <dbReference type="ChEBI" id="CHEBI:83833"/>
        <dbReference type="ChEBI" id="CHEBI:83834"/>
        <dbReference type="EC" id="5.2.1.8"/>
    </reaction>
</comment>
<dbReference type="Proteomes" id="UP001165986">
    <property type="component" value="Unassembled WGS sequence"/>
</dbReference>
<keyword evidence="3" id="KW-0732">Signal</keyword>
<evidence type="ECO:0000256" key="4">
    <source>
        <dbReference type="ARBA" id="ARBA00023110"/>
    </source>
</evidence>
<evidence type="ECO:0000313" key="9">
    <source>
        <dbReference type="Proteomes" id="UP001165986"/>
    </source>
</evidence>
<evidence type="ECO:0000256" key="6">
    <source>
        <dbReference type="PROSITE-ProRule" id="PRU00278"/>
    </source>
</evidence>
<keyword evidence="4 6" id="KW-0697">Rotamase</keyword>
<feature type="domain" description="PpiC" evidence="7">
    <location>
        <begin position="126"/>
        <end position="217"/>
    </location>
</feature>
<proteinExistence type="predicted"/>
<dbReference type="Gene3D" id="3.10.50.40">
    <property type="match status" value="1"/>
</dbReference>
<reference evidence="8" key="1">
    <citation type="submission" date="2019-07" db="EMBL/GenBank/DDBJ databases">
        <title>Toxilogical consequences of a new and cryptic species of cyanobacteria (Komarekiella delphini-convector) recovered from the epidermis of a bottlenose dolphin and 1500 ft. in the air.</title>
        <authorList>
            <person name="Brown A.O."/>
            <person name="Dvorak P."/>
            <person name="Villanueva C.D."/>
            <person name="Foss A.J."/>
            <person name="Garvey A.D."/>
            <person name="Gibson Q.A."/>
            <person name="Johansen J.R."/>
            <person name="Casamatta D.A."/>
        </authorList>
    </citation>
    <scope>NUCLEOTIDE SEQUENCE</scope>
    <source>
        <strain evidence="8">SJRDD-AB1</strain>
    </source>
</reference>
<keyword evidence="9" id="KW-1185">Reference proteome</keyword>
<dbReference type="InterPro" id="IPR000297">
    <property type="entry name" value="PPIase_PpiC"/>
</dbReference>
<name>A0AA40SUU3_9NOST</name>
<dbReference type="PROSITE" id="PS50198">
    <property type="entry name" value="PPIC_PPIASE_2"/>
    <property type="match status" value="1"/>
</dbReference>
<accession>A0AA40SUU3</accession>
<sequence>MKDNSATISLPKVSTATDEKVIQYLRYSCKFAEFADLAERDALVLSVCEQFGITVSEDELQAAGDIFRQEYKLLDAAETFNWFDQQQIAVQDWSQGIQVALLTKKLKEHLFADDADFFYLHNRDSCKRVALSQILVRDLTTALKIIQQIKEDKAFFCSLALQHSQGKQSKESGGFVGVRFLAELLSELAQAIVNGKEGEVIGPIQTKLGYHILKIEKWFPSEFNEIKEQILEIMFQAWLNEKNGSNSETPIEKN</sequence>
<evidence type="ECO:0000256" key="3">
    <source>
        <dbReference type="ARBA" id="ARBA00022729"/>
    </source>
</evidence>
<dbReference type="EMBL" id="VJXY01000006">
    <property type="protein sequence ID" value="MBD6615683.1"/>
    <property type="molecule type" value="Genomic_DNA"/>
</dbReference>
<evidence type="ECO:0000259" key="7">
    <source>
        <dbReference type="PROSITE" id="PS50198"/>
    </source>
</evidence>
<evidence type="ECO:0000256" key="5">
    <source>
        <dbReference type="ARBA" id="ARBA00023235"/>
    </source>
</evidence>
<evidence type="ECO:0000256" key="1">
    <source>
        <dbReference type="ARBA" id="ARBA00000971"/>
    </source>
</evidence>
<protein>
    <recommendedName>
        <fullName evidence="2">peptidylprolyl isomerase</fullName>
        <ecNumber evidence="2">5.2.1.8</ecNumber>
    </recommendedName>
</protein>